<sequence length="169" mass="19496">MKLFFRLIWILLTQSRRSRVGIMDSVSTPLRVLPNDLDIFMHVNNGVYLTYADLGRTDLMLRSGIFQMVRERGWYPVVAVANIQFRKSLTLGQRFFIHTQVVGWDERALYLEQTFTHGDTRVAVIYIEGRFLAKAGGKVTIQELLDCLGLDQPSPSLPEPIQRWIAARR</sequence>
<evidence type="ECO:0008006" key="3">
    <source>
        <dbReference type="Google" id="ProtNLM"/>
    </source>
</evidence>
<dbReference type="KEGG" id="gai:IMCC3135_06720"/>
<organism evidence="1 2">
    <name type="scientific">Granulosicoccus antarcticus IMCC3135</name>
    <dbReference type="NCBI Taxonomy" id="1192854"/>
    <lineage>
        <taxon>Bacteria</taxon>
        <taxon>Pseudomonadati</taxon>
        <taxon>Pseudomonadota</taxon>
        <taxon>Gammaproteobacteria</taxon>
        <taxon>Chromatiales</taxon>
        <taxon>Granulosicoccaceae</taxon>
        <taxon>Granulosicoccus</taxon>
    </lineage>
</organism>
<proteinExistence type="predicted"/>
<accession>A0A2Z2NNE3</accession>
<dbReference type="OrthoDB" id="3727779at2"/>
<dbReference type="Proteomes" id="UP000250079">
    <property type="component" value="Chromosome"/>
</dbReference>
<dbReference type="Pfam" id="PF13279">
    <property type="entry name" value="4HBT_2"/>
    <property type="match status" value="1"/>
</dbReference>
<dbReference type="InterPro" id="IPR029069">
    <property type="entry name" value="HotDog_dom_sf"/>
</dbReference>
<dbReference type="InterPro" id="IPR051490">
    <property type="entry name" value="THEM6_lcsJ_thioesterase"/>
</dbReference>
<dbReference type="SUPFAM" id="SSF54637">
    <property type="entry name" value="Thioesterase/thiol ester dehydrase-isomerase"/>
    <property type="match status" value="1"/>
</dbReference>
<dbReference type="PANTHER" id="PTHR12475:SF4">
    <property type="entry name" value="PROTEIN THEM6"/>
    <property type="match status" value="1"/>
</dbReference>
<dbReference type="Gene3D" id="3.10.129.10">
    <property type="entry name" value="Hotdog Thioesterase"/>
    <property type="match status" value="1"/>
</dbReference>
<protein>
    <recommendedName>
        <fullName evidence="3">Thioesterase domain-containing protein</fullName>
    </recommendedName>
</protein>
<evidence type="ECO:0000313" key="2">
    <source>
        <dbReference type="Proteomes" id="UP000250079"/>
    </source>
</evidence>
<keyword evidence="2" id="KW-1185">Reference proteome</keyword>
<reference evidence="1 2" key="1">
    <citation type="submission" date="2016-12" db="EMBL/GenBank/DDBJ databases">
        <authorList>
            <person name="Song W.-J."/>
            <person name="Kurnit D.M."/>
        </authorList>
    </citation>
    <scope>NUCLEOTIDE SEQUENCE [LARGE SCALE GENOMIC DNA]</scope>
    <source>
        <strain evidence="1 2">IMCC3135</strain>
    </source>
</reference>
<dbReference type="AlphaFoldDB" id="A0A2Z2NNE3"/>
<evidence type="ECO:0000313" key="1">
    <source>
        <dbReference type="EMBL" id="ASJ71451.1"/>
    </source>
</evidence>
<name>A0A2Z2NNE3_9GAMM</name>
<gene>
    <name evidence="1" type="ORF">IMCC3135_06720</name>
</gene>
<dbReference type="RefSeq" id="WP_088916890.1">
    <property type="nucleotide sequence ID" value="NZ_CP018632.1"/>
</dbReference>
<dbReference type="EMBL" id="CP018632">
    <property type="protein sequence ID" value="ASJ71451.1"/>
    <property type="molecule type" value="Genomic_DNA"/>
</dbReference>
<dbReference type="CDD" id="cd00586">
    <property type="entry name" value="4HBT"/>
    <property type="match status" value="1"/>
</dbReference>
<dbReference type="PANTHER" id="PTHR12475">
    <property type="match status" value="1"/>
</dbReference>